<feature type="domain" description="FAD-binding PCMH-type" evidence="6">
    <location>
        <begin position="29"/>
        <end position="200"/>
    </location>
</feature>
<evidence type="ECO:0000313" key="7">
    <source>
        <dbReference type="EMBL" id="SHI02219.1"/>
    </source>
</evidence>
<dbReference type="PANTHER" id="PTHR42973:SF39">
    <property type="entry name" value="FAD-BINDING PCMH-TYPE DOMAIN-CONTAINING PROTEIN"/>
    <property type="match status" value="1"/>
</dbReference>
<comment type="cofactor">
    <cofactor evidence="1">
        <name>FAD</name>
        <dbReference type="ChEBI" id="CHEBI:57692"/>
    </cofactor>
</comment>
<dbReference type="PROSITE" id="PS51387">
    <property type="entry name" value="FAD_PCMH"/>
    <property type="match status" value="1"/>
</dbReference>
<accession>A0A1M5XR35</accession>
<evidence type="ECO:0000256" key="5">
    <source>
        <dbReference type="ARBA" id="ARBA00023002"/>
    </source>
</evidence>
<dbReference type="InterPro" id="IPR006094">
    <property type="entry name" value="Oxid_FAD_bind_N"/>
</dbReference>
<dbReference type="Gene3D" id="3.30.43.10">
    <property type="entry name" value="Uridine Diphospho-n-acetylenolpyruvylglucosamine Reductase, domain 2"/>
    <property type="match status" value="1"/>
</dbReference>
<dbReference type="Pfam" id="PF01565">
    <property type="entry name" value="FAD_binding_4"/>
    <property type="match status" value="1"/>
</dbReference>
<dbReference type="AlphaFoldDB" id="A0A1M5XR35"/>
<dbReference type="Gene3D" id="3.30.465.10">
    <property type="match status" value="1"/>
</dbReference>
<dbReference type="Proteomes" id="UP000184241">
    <property type="component" value="Unassembled WGS sequence"/>
</dbReference>
<dbReference type="InterPro" id="IPR050416">
    <property type="entry name" value="FAD-linked_Oxidoreductase"/>
</dbReference>
<proteinExistence type="inferred from homology"/>
<gene>
    <name evidence="7" type="ORF">SAMN02745941_01583</name>
</gene>
<dbReference type="GO" id="GO:0071949">
    <property type="term" value="F:FAD binding"/>
    <property type="evidence" value="ECO:0007669"/>
    <property type="project" value="InterPro"/>
</dbReference>
<dbReference type="InterPro" id="IPR016166">
    <property type="entry name" value="FAD-bd_PCMH"/>
</dbReference>
<evidence type="ECO:0000259" key="6">
    <source>
        <dbReference type="PROSITE" id="PS51387"/>
    </source>
</evidence>
<dbReference type="EMBL" id="FQXU01000005">
    <property type="protein sequence ID" value="SHI02219.1"/>
    <property type="molecule type" value="Genomic_DNA"/>
</dbReference>
<reference evidence="7 8" key="1">
    <citation type="submission" date="2016-11" db="EMBL/GenBank/DDBJ databases">
        <authorList>
            <person name="Jaros S."/>
            <person name="Januszkiewicz K."/>
            <person name="Wedrychowicz H."/>
        </authorList>
    </citation>
    <scope>NUCLEOTIDE SEQUENCE [LARGE SCALE GENOMIC DNA]</scope>
    <source>
        <strain evidence="7 8">DSM 6191</strain>
    </source>
</reference>
<dbReference type="InterPro" id="IPR012951">
    <property type="entry name" value="BBE"/>
</dbReference>
<protein>
    <submittedName>
        <fullName evidence="7">FAD/FMN-containing dehydrogenase</fullName>
    </submittedName>
</protein>
<dbReference type="Pfam" id="PF08031">
    <property type="entry name" value="BBE"/>
    <property type="match status" value="1"/>
</dbReference>
<dbReference type="RefSeq" id="WP_073018416.1">
    <property type="nucleotide sequence ID" value="NZ_FQXU01000005.1"/>
</dbReference>
<keyword evidence="5" id="KW-0560">Oxidoreductase</keyword>
<evidence type="ECO:0000256" key="2">
    <source>
        <dbReference type="ARBA" id="ARBA00005466"/>
    </source>
</evidence>
<organism evidence="7 8">
    <name type="scientific">Clostridium intestinale DSM 6191</name>
    <dbReference type="NCBI Taxonomy" id="1121320"/>
    <lineage>
        <taxon>Bacteria</taxon>
        <taxon>Bacillati</taxon>
        <taxon>Bacillota</taxon>
        <taxon>Clostridia</taxon>
        <taxon>Eubacteriales</taxon>
        <taxon>Clostridiaceae</taxon>
        <taxon>Clostridium</taxon>
    </lineage>
</organism>
<evidence type="ECO:0000313" key="8">
    <source>
        <dbReference type="Proteomes" id="UP000184241"/>
    </source>
</evidence>
<dbReference type="Gene3D" id="3.40.462.20">
    <property type="match status" value="1"/>
</dbReference>
<keyword evidence="4" id="KW-0274">FAD</keyword>
<dbReference type="GO" id="GO:0016491">
    <property type="term" value="F:oxidoreductase activity"/>
    <property type="evidence" value="ECO:0007669"/>
    <property type="project" value="UniProtKB-KW"/>
</dbReference>
<sequence length="439" mass="50059">MDFSELTGKVVTPYDKEYPFLRLVYNRAINKFPIALVYCYSNLDVSNAIKWCRKNNVEPRIRTGGHNYEGYCTANGVLLIDTTYMNNVYIDTKKDIAKIESGTRLWKVYSSLAKEGYGFAGGTCPTVGISGLVLGGGIGLSSRLFGLTSDNLLSLDLINSKGNSIRADKKINSDLFWACNGAGAGNFGVATSYTFKVYKVSKVTVIQLRWDNTSRGEFMELWQKWLKTADDRISCFAGLNKEGIYLNAFFYGYEYEAEEILKDFLILPNLLEESSIKYVPFIDAVKDIGSFYGPPNSFKATGRFVYRPLSKENINRLINYIDNSPEGAICNIRLYSLGGAVKKVPIDATAYFYRNSSYILGITAEWEKDIREGLYVNWVNQVFNYVEPLTRGSYVNFPYSELKDYGYEYWGKNYCKLREVKSKYDPDNFFRYQQSIEPY</sequence>
<dbReference type="InterPro" id="IPR016167">
    <property type="entry name" value="FAD-bd_PCMH_sub1"/>
</dbReference>
<evidence type="ECO:0000256" key="3">
    <source>
        <dbReference type="ARBA" id="ARBA00022630"/>
    </source>
</evidence>
<evidence type="ECO:0000256" key="4">
    <source>
        <dbReference type="ARBA" id="ARBA00022827"/>
    </source>
</evidence>
<dbReference type="PANTHER" id="PTHR42973">
    <property type="entry name" value="BINDING OXIDOREDUCTASE, PUTATIVE (AFU_ORTHOLOGUE AFUA_1G17690)-RELATED"/>
    <property type="match status" value="1"/>
</dbReference>
<dbReference type="SUPFAM" id="SSF56176">
    <property type="entry name" value="FAD-binding/transporter-associated domain-like"/>
    <property type="match status" value="1"/>
</dbReference>
<dbReference type="InterPro" id="IPR016169">
    <property type="entry name" value="FAD-bd_PCMH_sub2"/>
</dbReference>
<keyword evidence="3" id="KW-0285">Flavoprotein</keyword>
<evidence type="ECO:0000256" key="1">
    <source>
        <dbReference type="ARBA" id="ARBA00001974"/>
    </source>
</evidence>
<comment type="similarity">
    <text evidence="2">Belongs to the oxygen-dependent FAD-linked oxidoreductase family.</text>
</comment>
<name>A0A1M5XR35_9CLOT</name>
<dbReference type="InterPro" id="IPR036318">
    <property type="entry name" value="FAD-bd_PCMH-like_sf"/>
</dbReference>